<dbReference type="RefSeq" id="WP_096342215.1">
    <property type="nucleotide sequence ID" value="NZ_NWMW01000001.1"/>
</dbReference>
<proteinExistence type="predicted"/>
<dbReference type="Pfam" id="PF08797">
    <property type="entry name" value="HIRAN"/>
    <property type="match status" value="1"/>
</dbReference>
<keyword evidence="5" id="KW-1185">Reference proteome</keyword>
<keyword evidence="1" id="KW-0479">Metal-binding</keyword>
<keyword evidence="2" id="KW-0378">Hydrolase</keyword>
<feature type="domain" description="HIRAN" evidence="3">
    <location>
        <begin position="28"/>
        <end position="77"/>
    </location>
</feature>
<accession>A0A2A4B6X2</accession>
<comment type="caution">
    <text evidence="4">The sequence shown here is derived from an EMBL/GenBank/DDBJ whole genome shotgun (WGS) entry which is preliminary data.</text>
</comment>
<evidence type="ECO:0000256" key="2">
    <source>
        <dbReference type="ARBA" id="ARBA00022801"/>
    </source>
</evidence>
<dbReference type="GO" id="GO:0016818">
    <property type="term" value="F:hydrolase activity, acting on acid anhydrides, in phosphorus-containing anhydrides"/>
    <property type="evidence" value="ECO:0007669"/>
    <property type="project" value="InterPro"/>
</dbReference>
<evidence type="ECO:0000256" key="1">
    <source>
        <dbReference type="ARBA" id="ARBA00022723"/>
    </source>
</evidence>
<sequence>MKQMSLHVVGANHPNADGGNRRFEILLCVPGEPIELIPEPKNPADPNAIAVFSSRNVQIGYLTADRAPWIGGMLRNGRPIEAIFQAATPAGAAIRIGFDGDHPVLPPADATRATPPDPATVEFWPDEIYPDD</sequence>
<dbReference type="EMBL" id="NWMW01000001">
    <property type="protein sequence ID" value="PCD03820.1"/>
    <property type="molecule type" value="Genomic_DNA"/>
</dbReference>
<name>A0A2A4B6X2_9SPHN</name>
<reference evidence="4 5" key="1">
    <citation type="submission" date="2017-09" db="EMBL/GenBank/DDBJ databases">
        <title>Sphingomonas spermidinifaciens 9NM-10, whole genome shotgun sequence.</title>
        <authorList>
            <person name="Feng G."/>
            <person name="Zhu H."/>
        </authorList>
    </citation>
    <scope>NUCLEOTIDE SEQUENCE [LARGE SCALE GENOMIC DNA]</scope>
    <source>
        <strain evidence="4 5">9NM-10</strain>
    </source>
</reference>
<protein>
    <recommendedName>
        <fullName evidence="3">HIRAN domain-containing protein</fullName>
    </recommendedName>
</protein>
<evidence type="ECO:0000313" key="4">
    <source>
        <dbReference type="EMBL" id="PCD03820.1"/>
    </source>
</evidence>
<dbReference type="AlphaFoldDB" id="A0A2A4B6X2"/>
<dbReference type="Proteomes" id="UP000218366">
    <property type="component" value="Unassembled WGS sequence"/>
</dbReference>
<dbReference type="GO" id="GO:0003676">
    <property type="term" value="F:nucleic acid binding"/>
    <property type="evidence" value="ECO:0007669"/>
    <property type="project" value="InterPro"/>
</dbReference>
<dbReference type="Gene3D" id="3.30.70.2330">
    <property type="match status" value="1"/>
</dbReference>
<evidence type="ECO:0000313" key="5">
    <source>
        <dbReference type="Proteomes" id="UP000218366"/>
    </source>
</evidence>
<gene>
    <name evidence="4" type="ORF">COC42_05630</name>
</gene>
<organism evidence="4 5">
    <name type="scientific">Sphingomonas spermidinifaciens</name>
    <dbReference type="NCBI Taxonomy" id="1141889"/>
    <lineage>
        <taxon>Bacteria</taxon>
        <taxon>Pseudomonadati</taxon>
        <taxon>Pseudomonadota</taxon>
        <taxon>Alphaproteobacteria</taxon>
        <taxon>Sphingomonadales</taxon>
        <taxon>Sphingomonadaceae</taxon>
        <taxon>Sphingomonas</taxon>
    </lineage>
</organism>
<dbReference type="GO" id="GO:0008270">
    <property type="term" value="F:zinc ion binding"/>
    <property type="evidence" value="ECO:0007669"/>
    <property type="project" value="InterPro"/>
</dbReference>
<evidence type="ECO:0000259" key="3">
    <source>
        <dbReference type="Pfam" id="PF08797"/>
    </source>
</evidence>
<dbReference type="OrthoDB" id="7432909at2"/>
<dbReference type="InterPro" id="IPR014905">
    <property type="entry name" value="HIRAN"/>
</dbReference>